<dbReference type="InterPro" id="IPR036259">
    <property type="entry name" value="MFS_trans_sf"/>
</dbReference>
<comment type="similarity">
    <text evidence="2">Belongs to the major facilitator superfamily. MFSD6 family.</text>
</comment>
<organism evidence="8 9">
    <name type="scientific">Branchiostoma lanceolatum</name>
    <name type="common">Common lancelet</name>
    <name type="synonym">Amphioxus lanceolatum</name>
    <dbReference type="NCBI Taxonomy" id="7740"/>
    <lineage>
        <taxon>Eukaryota</taxon>
        <taxon>Metazoa</taxon>
        <taxon>Chordata</taxon>
        <taxon>Cephalochordata</taxon>
        <taxon>Leptocardii</taxon>
        <taxon>Amphioxiformes</taxon>
        <taxon>Branchiostomatidae</taxon>
        <taxon>Branchiostoma</taxon>
    </lineage>
</organism>
<proteinExistence type="inferred from homology"/>
<dbReference type="PANTHER" id="PTHR16172:SF42">
    <property type="entry name" value="MAJOR FACILITATOR SUPERFAMILY (MFS) PROFILE DOMAIN-CONTAINING PROTEIN"/>
    <property type="match status" value="1"/>
</dbReference>
<accession>A0A8J9ZQJ4</accession>
<evidence type="ECO:0000256" key="2">
    <source>
        <dbReference type="ARBA" id="ARBA00005241"/>
    </source>
</evidence>
<evidence type="ECO:0000256" key="1">
    <source>
        <dbReference type="ARBA" id="ARBA00004141"/>
    </source>
</evidence>
<dbReference type="Proteomes" id="UP000838412">
    <property type="component" value="Chromosome 4"/>
</dbReference>
<dbReference type="PANTHER" id="PTHR16172">
    <property type="entry name" value="MAJOR FACILITATOR SUPERFAMILY DOMAIN-CONTAINING PROTEIN 6-LIKE"/>
    <property type="match status" value="1"/>
</dbReference>
<keyword evidence="4 6" id="KW-1133">Transmembrane helix</keyword>
<keyword evidence="9" id="KW-1185">Reference proteome</keyword>
<evidence type="ECO:0000259" key="7">
    <source>
        <dbReference type="Pfam" id="PF12832"/>
    </source>
</evidence>
<feature type="transmembrane region" description="Helical" evidence="6">
    <location>
        <begin position="12"/>
        <end position="32"/>
    </location>
</feature>
<dbReference type="InterPro" id="IPR024989">
    <property type="entry name" value="MFS_assoc_dom"/>
</dbReference>
<dbReference type="Pfam" id="PF12832">
    <property type="entry name" value="MFS_1_like"/>
    <property type="match status" value="1"/>
</dbReference>
<evidence type="ECO:0000313" key="9">
    <source>
        <dbReference type="Proteomes" id="UP000838412"/>
    </source>
</evidence>
<dbReference type="EMBL" id="OV696689">
    <property type="protein sequence ID" value="CAH1261692.1"/>
    <property type="molecule type" value="Genomic_DNA"/>
</dbReference>
<dbReference type="SUPFAM" id="SSF103473">
    <property type="entry name" value="MFS general substrate transporter"/>
    <property type="match status" value="1"/>
</dbReference>
<evidence type="ECO:0000256" key="5">
    <source>
        <dbReference type="ARBA" id="ARBA00023136"/>
    </source>
</evidence>
<dbReference type="InterPro" id="IPR051717">
    <property type="entry name" value="MFS_MFSD6"/>
</dbReference>
<dbReference type="OrthoDB" id="515887at2759"/>
<evidence type="ECO:0000256" key="6">
    <source>
        <dbReference type="SAM" id="Phobius"/>
    </source>
</evidence>
<dbReference type="AlphaFoldDB" id="A0A8J9ZQJ4"/>
<sequence>MLSCDCVEGDLLVVKAIYFFYFSGMSCIFPYLPVFMKQRGLLPSQIGVIKSAGKFMTVLIKPVLGGIADKTGRIRHVVFRIARGSNPTRGRAGTEGDAGFTVLYSIHVMAT</sequence>
<name>A0A8J9ZQJ4_BRALA</name>
<evidence type="ECO:0000256" key="4">
    <source>
        <dbReference type="ARBA" id="ARBA00022989"/>
    </source>
</evidence>
<gene>
    <name evidence="8" type="primary">MFSD6</name>
    <name evidence="8" type="ORF">BLAG_LOCUS17043</name>
</gene>
<protein>
    <submittedName>
        <fullName evidence="8">MFSD6 protein</fullName>
    </submittedName>
</protein>
<dbReference type="GO" id="GO:0016020">
    <property type="term" value="C:membrane"/>
    <property type="evidence" value="ECO:0007669"/>
    <property type="project" value="UniProtKB-SubCell"/>
</dbReference>
<evidence type="ECO:0000313" key="8">
    <source>
        <dbReference type="EMBL" id="CAH1261692.1"/>
    </source>
</evidence>
<comment type="subcellular location">
    <subcellularLocation>
        <location evidence="1">Membrane</location>
        <topology evidence="1">Multi-pass membrane protein</topology>
    </subcellularLocation>
</comment>
<evidence type="ECO:0000256" key="3">
    <source>
        <dbReference type="ARBA" id="ARBA00022692"/>
    </source>
</evidence>
<keyword evidence="3 6" id="KW-0812">Transmembrane</keyword>
<reference evidence="8" key="1">
    <citation type="submission" date="2022-01" db="EMBL/GenBank/DDBJ databases">
        <authorList>
            <person name="Braso-Vives M."/>
        </authorList>
    </citation>
    <scope>NUCLEOTIDE SEQUENCE</scope>
</reference>
<dbReference type="Gene3D" id="1.20.1250.20">
    <property type="entry name" value="MFS general substrate transporter like domains"/>
    <property type="match status" value="1"/>
</dbReference>
<feature type="domain" description="Major facilitator superfamily associated" evidence="7">
    <location>
        <begin position="13"/>
        <end position="78"/>
    </location>
</feature>
<keyword evidence="5 6" id="KW-0472">Membrane</keyword>